<accession>A0A554LHR0</accession>
<dbReference type="Proteomes" id="UP000315589">
    <property type="component" value="Unassembled WGS sequence"/>
</dbReference>
<evidence type="ECO:0000313" key="2">
    <source>
        <dbReference type="Proteomes" id="UP000315589"/>
    </source>
</evidence>
<comment type="caution">
    <text evidence="1">The sequence shown here is derived from an EMBL/GenBank/DDBJ whole genome shotgun (WGS) entry which is preliminary data.</text>
</comment>
<dbReference type="EMBL" id="VMGI01000081">
    <property type="protein sequence ID" value="TSC92209.1"/>
    <property type="molecule type" value="Genomic_DNA"/>
</dbReference>
<dbReference type="AlphaFoldDB" id="A0A554LHR0"/>
<sequence>MFNESLKNIFDRMNKAGVNYVVLRNYLPVQNLNSERDIDILIQPADAKRTKKILLADNWLPRIIPRRDGHTEMFKFGEEKKVHILDMQDDLLFGKKKIKIGEVETILNKRKLMNEDLFVPDNVHSLVLFIFRLALEKDSINNSQFAQLEALYDLSKDDKDFLEIIKKDFGQTIYESLSEILKNKTNLLDSQNYKKLARTAQEKFIRCEKGFLADCWQKIQNKIVRYIFLFKKVELIVFVGSDGSGKSTLVEKLKHLSPVFGTQIYFGWRGYYFKLLEKLEKKSTSENKAIPEIKNRLKFILFNLLLPFDLFIRFLKIKKNAEFGIIIADRYPLPKKHFGKTKIIPVQKICFKLSLGLTYLLLPKPSLCFIAEADPKIIWARKEERSFNKLLDEIDRSRQATELFKCPVKIVRTDCSIEESFNKIYQHIFEYFNKRSIK</sequence>
<proteinExistence type="predicted"/>
<evidence type="ECO:0000313" key="1">
    <source>
        <dbReference type="EMBL" id="TSC92209.1"/>
    </source>
</evidence>
<dbReference type="SUPFAM" id="SSF52540">
    <property type="entry name" value="P-loop containing nucleoside triphosphate hydrolases"/>
    <property type="match status" value="1"/>
</dbReference>
<organism evidence="1 2">
    <name type="scientific">Candidatus Berkelbacteria bacterium Licking1014_85</name>
    <dbReference type="NCBI Taxonomy" id="2017148"/>
    <lineage>
        <taxon>Bacteria</taxon>
        <taxon>Candidatus Berkelbacteria</taxon>
    </lineage>
</organism>
<evidence type="ECO:0008006" key="3">
    <source>
        <dbReference type="Google" id="ProtNLM"/>
    </source>
</evidence>
<protein>
    <recommendedName>
        <fullName evidence="3">Thymidylate kinase-like domain-containing protein</fullName>
    </recommendedName>
</protein>
<dbReference type="Gene3D" id="3.40.50.300">
    <property type="entry name" value="P-loop containing nucleotide triphosphate hydrolases"/>
    <property type="match status" value="1"/>
</dbReference>
<gene>
    <name evidence="1" type="ORF">CEN91_533</name>
</gene>
<dbReference type="InterPro" id="IPR027417">
    <property type="entry name" value="P-loop_NTPase"/>
</dbReference>
<reference evidence="1 2" key="1">
    <citation type="submission" date="2017-07" db="EMBL/GenBank/DDBJ databases">
        <title>Mechanisms for carbon and nitrogen cycling indicate functional differentiation within the Candidate Phyla Radiation.</title>
        <authorList>
            <person name="Danczak R.E."/>
            <person name="Johnston M.D."/>
            <person name="Kenah C."/>
            <person name="Slattery M."/>
            <person name="Wrighton K.C."/>
            <person name="Wilkins M.J."/>
        </authorList>
    </citation>
    <scope>NUCLEOTIDE SEQUENCE [LARGE SCALE GENOMIC DNA]</scope>
    <source>
        <strain evidence="1">Licking1014_85</strain>
    </source>
</reference>
<name>A0A554LHR0_9BACT</name>